<dbReference type="GO" id="GO:0022857">
    <property type="term" value="F:transmembrane transporter activity"/>
    <property type="evidence" value="ECO:0007669"/>
    <property type="project" value="InterPro"/>
</dbReference>
<feature type="transmembrane region" description="Helical" evidence="8">
    <location>
        <begin position="540"/>
        <end position="562"/>
    </location>
</feature>
<dbReference type="AlphaFoldDB" id="A0A7J6NPE3"/>
<feature type="transmembrane region" description="Helical" evidence="8">
    <location>
        <begin position="512"/>
        <end position="533"/>
    </location>
</feature>
<dbReference type="InterPro" id="IPR020846">
    <property type="entry name" value="MFS_dom"/>
</dbReference>
<dbReference type="Pfam" id="PF07690">
    <property type="entry name" value="MFS_1"/>
    <property type="match status" value="1"/>
</dbReference>
<evidence type="ECO:0000256" key="6">
    <source>
        <dbReference type="ARBA" id="ARBA00024338"/>
    </source>
</evidence>
<dbReference type="PANTHER" id="PTHR23505:SF79">
    <property type="entry name" value="PROTEIN SPINSTER"/>
    <property type="match status" value="1"/>
</dbReference>
<proteinExistence type="inferred from homology"/>
<organism evidence="10 11">
    <name type="scientific">Perkinsus olseni</name>
    <name type="common">Perkinsus atlanticus</name>
    <dbReference type="NCBI Taxonomy" id="32597"/>
    <lineage>
        <taxon>Eukaryota</taxon>
        <taxon>Sar</taxon>
        <taxon>Alveolata</taxon>
        <taxon>Perkinsozoa</taxon>
        <taxon>Perkinsea</taxon>
        <taxon>Perkinsida</taxon>
        <taxon>Perkinsidae</taxon>
        <taxon>Perkinsus</taxon>
    </lineage>
</organism>
<evidence type="ECO:0000256" key="8">
    <source>
        <dbReference type="SAM" id="Phobius"/>
    </source>
</evidence>
<dbReference type="PANTHER" id="PTHR23505">
    <property type="entry name" value="SPINSTER"/>
    <property type="match status" value="1"/>
</dbReference>
<dbReference type="PROSITE" id="PS50850">
    <property type="entry name" value="MFS"/>
    <property type="match status" value="1"/>
</dbReference>
<evidence type="ECO:0000256" key="2">
    <source>
        <dbReference type="ARBA" id="ARBA00022448"/>
    </source>
</evidence>
<dbReference type="InterPro" id="IPR011701">
    <property type="entry name" value="MFS"/>
</dbReference>
<feature type="region of interest" description="Disordered" evidence="7">
    <location>
        <begin position="122"/>
        <end position="148"/>
    </location>
</feature>
<feature type="transmembrane region" description="Helical" evidence="8">
    <location>
        <begin position="756"/>
        <end position="779"/>
    </location>
</feature>
<feature type="region of interest" description="Disordered" evidence="7">
    <location>
        <begin position="237"/>
        <end position="297"/>
    </location>
</feature>
<keyword evidence="2" id="KW-0813">Transport</keyword>
<feature type="transmembrane region" description="Helical" evidence="8">
    <location>
        <begin position="633"/>
        <end position="652"/>
    </location>
</feature>
<feature type="region of interest" description="Disordered" evidence="7">
    <location>
        <begin position="333"/>
        <end position="355"/>
    </location>
</feature>
<feature type="transmembrane region" description="Helical" evidence="8">
    <location>
        <begin position="849"/>
        <end position="870"/>
    </location>
</feature>
<dbReference type="SUPFAM" id="SSF103473">
    <property type="entry name" value="MFS general substrate transporter"/>
    <property type="match status" value="1"/>
</dbReference>
<evidence type="ECO:0000256" key="3">
    <source>
        <dbReference type="ARBA" id="ARBA00022692"/>
    </source>
</evidence>
<protein>
    <submittedName>
        <fullName evidence="10">Protein spinster 3</fullName>
    </submittedName>
</protein>
<feature type="transmembrane region" description="Helical" evidence="8">
    <location>
        <begin position="603"/>
        <end position="621"/>
    </location>
</feature>
<dbReference type="OrthoDB" id="66581at2759"/>
<evidence type="ECO:0000313" key="10">
    <source>
        <dbReference type="EMBL" id="KAF4685678.1"/>
    </source>
</evidence>
<comment type="similarity">
    <text evidence="6">Belongs to the major facilitator superfamily. Spinster (TC 2.A.1.49) family.</text>
</comment>
<evidence type="ECO:0000313" key="11">
    <source>
        <dbReference type="Proteomes" id="UP000541610"/>
    </source>
</evidence>
<feature type="domain" description="Major facilitator superfamily (MFS) profile" evidence="9">
    <location>
        <begin position="476"/>
        <end position="875"/>
    </location>
</feature>
<evidence type="ECO:0000256" key="5">
    <source>
        <dbReference type="ARBA" id="ARBA00023136"/>
    </source>
</evidence>
<feature type="transmembrane region" description="Helical" evidence="8">
    <location>
        <begin position="682"/>
        <end position="703"/>
    </location>
</feature>
<sequence>MAAASTVEANYTTFSFVPSTASHQQCETAVGQLESGTLPSASNESLHPYDATAHTAEQNELDMLEAQDSGCSEPHSDNAEPVGSHRSVGIGAGGVLLAAAAVVAAKGPEFGGGGIGPMDDVQTSAEVSDTSTTAPSSASTAGPLRPGGLKTTIAYPEALVNEQSYPGMGVGCCCPFCQSKKQELQEQLRQGSDETSIHPDLELEMYRQSQQMMYVTQLTNILAQRVVDFKRERRARRASKAKAASEQRESCPPEESSVPHKGGPENGLDDCPCVPGRREKDTEQVESEHHGSGDGQEEGMCTCARCIALALQHTNARVMMAQQNLEIALRAGPRQEGDDGAGHSRVAGEGPTELTDELELRRRELQLERAKELQQHIYAQMELFQFWVQQLYTAQRPAEDSKGEKSQAKNAPFMITPYTHQWLISGTHRAADQSSFGDDDGEEEDDEETSSLGNVLSAAVLDMSQNIVLPLRPDELWIELVPGVAVRLQQQGLIAGLNLYLKDSLNLTDFEVGLLGGMFILGYVVASPLFAILGQVSGVWTIRSICIGLIVWVIANVLTGVVPTSFGLIVACRTLTGVGEAAFCSLAPPIIDDSAPPGKGSTFLGIFFMALYVGQALGYVGSGFFSTWESGQYAFLGEALIMVIIVVLAFIWQNRFKVPARRPAEYEGSLLKQFLVLASNPTYMTLIFGYSAFMFAVGGFAYWGPAAIQEIWKASQTVGSMGFGALTVICGILGTLLGGYVLDVMSRKLAGRKSRLHVSCILSFVLITASIPFAIPAAWSNSVYLFFALMFIVEFFLFSTTAPTNVAIMEAVPAHLRGQALAISIGVSHILGDFPSPILMGIWNDHIGYRWSLCICGTWLLLCVVLWLAATLISRKSDVDIDVESKASSNADVVEP</sequence>
<comment type="caution">
    <text evidence="10">The sequence shown here is derived from an EMBL/GenBank/DDBJ whole genome shotgun (WGS) entry which is preliminary data.</text>
</comment>
<keyword evidence="3 8" id="KW-0812">Transmembrane</keyword>
<gene>
    <name evidence="10" type="primary">SPNS3_4</name>
    <name evidence="10" type="ORF">FOZ60_006304</name>
</gene>
<evidence type="ECO:0000256" key="1">
    <source>
        <dbReference type="ARBA" id="ARBA00004141"/>
    </source>
</evidence>
<accession>A0A7J6NPE3</accession>
<dbReference type="EMBL" id="JABANP010000254">
    <property type="protein sequence ID" value="KAF4685678.1"/>
    <property type="molecule type" value="Genomic_DNA"/>
</dbReference>
<name>A0A7J6NPE3_PEROL</name>
<dbReference type="Proteomes" id="UP000541610">
    <property type="component" value="Unassembled WGS sequence"/>
</dbReference>
<feature type="compositionally biased region" description="Low complexity" evidence="7">
    <location>
        <begin position="130"/>
        <end position="141"/>
    </location>
</feature>
<dbReference type="InterPro" id="IPR044770">
    <property type="entry name" value="MFS_spinster-like"/>
</dbReference>
<comment type="subcellular location">
    <subcellularLocation>
        <location evidence="1">Membrane</location>
        <topology evidence="1">Multi-pass membrane protein</topology>
    </subcellularLocation>
</comment>
<keyword evidence="5 8" id="KW-0472">Membrane</keyword>
<feature type="compositionally biased region" description="Basic and acidic residues" evidence="7">
    <location>
        <begin position="333"/>
        <end position="342"/>
    </location>
</feature>
<feature type="compositionally biased region" description="Basic and acidic residues" evidence="7">
    <location>
        <begin position="276"/>
        <end position="292"/>
    </location>
</feature>
<dbReference type="Gene3D" id="1.20.1250.20">
    <property type="entry name" value="MFS general substrate transporter like domains"/>
    <property type="match status" value="1"/>
</dbReference>
<keyword evidence="4 8" id="KW-1133">Transmembrane helix</keyword>
<feature type="transmembrane region" description="Helical" evidence="8">
    <location>
        <begin position="820"/>
        <end position="843"/>
    </location>
</feature>
<dbReference type="InterPro" id="IPR036259">
    <property type="entry name" value="MFS_trans_sf"/>
</dbReference>
<feature type="transmembrane region" description="Helical" evidence="8">
    <location>
        <begin position="723"/>
        <end position="744"/>
    </location>
</feature>
<evidence type="ECO:0000256" key="7">
    <source>
        <dbReference type="SAM" id="MobiDB-lite"/>
    </source>
</evidence>
<evidence type="ECO:0000256" key="4">
    <source>
        <dbReference type="ARBA" id="ARBA00022989"/>
    </source>
</evidence>
<evidence type="ECO:0000259" key="9">
    <source>
        <dbReference type="PROSITE" id="PS50850"/>
    </source>
</evidence>
<dbReference type="CDD" id="cd17328">
    <property type="entry name" value="MFS_spinster_like"/>
    <property type="match status" value="1"/>
</dbReference>
<feature type="transmembrane region" description="Helical" evidence="8">
    <location>
        <begin position="785"/>
        <end position="808"/>
    </location>
</feature>
<reference evidence="10 11" key="1">
    <citation type="submission" date="2020-04" db="EMBL/GenBank/DDBJ databases">
        <title>Perkinsus olseni comparative genomics.</title>
        <authorList>
            <person name="Bogema D.R."/>
        </authorList>
    </citation>
    <scope>NUCLEOTIDE SEQUENCE [LARGE SCALE GENOMIC DNA]</scope>
    <source>
        <strain evidence="10">00978-12</strain>
    </source>
</reference>
<dbReference type="GO" id="GO:0016020">
    <property type="term" value="C:membrane"/>
    <property type="evidence" value="ECO:0007669"/>
    <property type="project" value="UniProtKB-SubCell"/>
</dbReference>